<feature type="compositionally biased region" description="Basic and acidic residues" evidence="1">
    <location>
        <begin position="144"/>
        <end position="153"/>
    </location>
</feature>
<name>A0AAV6YT52_ENGPU</name>
<feature type="compositionally biased region" description="Polar residues" evidence="1">
    <location>
        <begin position="156"/>
        <end position="166"/>
    </location>
</feature>
<evidence type="ECO:0000313" key="2">
    <source>
        <dbReference type="EMBL" id="KAG8538145.1"/>
    </source>
</evidence>
<gene>
    <name evidence="2" type="ORF">GDO81_023227</name>
</gene>
<reference evidence="2" key="1">
    <citation type="thesis" date="2020" institute="ProQuest LLC" country="789 East Eisenhower Parkway, Ann Arbor, MI, USA">
        <title>Comparative Genomics and Chromosome Evolution.</title>
        <authorList>
            <person name="Mudd A.B."/>
        </authorList>
    </citation>
    <scope>NUCLEOTIDE SEQUENCE</scope>
    <source>
        <strain evidence="2">237g6f4</strain>
        <tissue evidence="2">Blood</tissue>
    </source>
</reference>
<accession>A0AAV6YT52</accession>
<sequence length="177" mass="20053">MTHIINTAKPFFSRDSEFILEVSVNLSNFHFYASETSFLPGSGVGAALLGFHINPQGFRYQFCVSESNSFLCACRQYPIYWFQRGFYMTADVTERAPAVLCNSTATRRPGYEMCGRTACTLAPEDVSKSCEYKDKQGHKKRPHWRDGDADKYHPSYNKSPQSNSPVLLSMKHLQKVG</sequence>
<dbReference type="Gene3D" id="3.90.1680.10">
    <property type="entry name" value="SOS response associated peptidase-like"/>
    <property type="match status" value="1"/>
</dbReference>
<dbReference type="Proteomes" id="UP000824782">
    <property type="component" value="Unassembled WGS sequence"/>
</dbReference>
<organism evidence="2 3">
    <name type="scientific">Engystomops pustulosus</name>
    <name type="common">Tungara frog</name>
    <name type="synonym">Physalaemus pustulosus</name>
    <dbReference type="NCBI Taxonomy" id="76066"/>
    <lineage>
        <taxon>Eukaryota</taxon>
        <taxon>Metazoa</taxon>
        <taxon>Chordata</taxon>
        <taxon>Craniata</taxon>
        <taxon>Vertebrata</taxon>
        <taxon>Euteleostomi</taxon>
        <taxon>Amphibia</taxon>
        <taxon>Batrachia</taxon>
        <taxon>Anura</taxon>
        <taxon>Neobatrachia</taxon>
        <taxon>Hyloidea</taxon>
        <taxon>Leptodactylidae</taxon>
        <taxon>Leiuperinae</taxon>
        <taxon>Engystomops</taxon>
    </lineage>
</organism>
<feature type="region of interest" description="Disordered" evidence="1">
    <location>
        <begin position="132"/>
        <end position="168"/>
    </location>
</feature>
<dbReference type="InterPro" id="IPR036590">
    <property type="entry name" value="SRAP-like"/>
</dbReference>
<keyword evidence="3" id="KW-1185">Reference proteome</keyword>
<protein>
    <submittedName>
        <fullName evidence="2">Uncharacterized protein</fullName>
    </submittedName>
</protein>
<dbReference type="EMBL" id="WNYA01023529">
    <property type="protein sequence ID" value="KAG8538145.1"/>
    <property type="molecule type" value="Genomic_DNA"/>
</dbReference>
<evidence type="ECO:0000256" key="1">
    <source>
        <dbReference type="SAM" id="MobiDB-lite"/>
    </source>
</evidence>
<dbReference type="AlphaFoldDB" id="A0AAV6YT52"/>
<comment type="caution">
    <text evidence="2">The sequence shown here is derived from an EMBL/GenBank/DDBJ whole genome shotgun (WGS) entry which is preliminary data.</text>
</comment>
<proteinExistence type="predicted"/>
<evidence type="ECO:0000313" key="3">
    <source>
        <dbReference type="Proteomes" id="UP000824782"/>
    </source>
</evidence>